<keyword evidence="8 19" id="KW-0227">DNA damage</keyword>
<accession>A0ABX6EQH5</accession>
<evidence type="ECO:0000256" key="5">
    <source>
        <dbReference type="ARBA" id="ARBA00022722"/>
    </source>
</evidence>
<feature type="domain" description="DNA2/NAM7 helicase-like C-terminal" evidence="23">
    <location>
        <begin position="1226"/>
        <end position="1438"/>
    </location>
</feature>
<dbReference type="Proteomes" id="UP000422736">
    <property type="component" value="Chromosome 1"/>
</dbReference>
<evidence type="ECO:0000256" key="2">
    <source>
        <dbReference type="ARBA" id="ARBA00007913"/>
    </source>
</evidence>
<evidence type="ECO:0000259" key="23">
    <source>
        <dbReference type="Pfam" id="PF13087"/>
    </source>
</evidence>
<keyword evidence="17 19" id="KW-0511">Multifunctional enzyme</keyword>
<keyword evidence="9 19" id="KW-0378">Hydrolase</keyword>
<evidence type="ECO:0000256" key="16">
    <source>
        <dbReference type="ARBA" id="ARBA00023242"/>
    </source>
</evidence>
<keyword evidence="11 19" id="KW-0067">ATP-binding</keyword>
<feature type="region of interest" description="Disordered" evidence="20">
    <location>
        <begin position="362"/>
        <end position="382"/>
    </location>
</feature>
<evidence type="ECO:0000256" key="18">
    <source>
        <dbReference type="ARBA" id="ARBA00047995"/>
    </source>
</evidence>
<keyword evidence="6 19" id="KW-0479">Metal-binding</keyword>
<dbReference type="InterPro" id="IPR041679">
    <property type="entry name" value="DNA2/NAM7-like_C"/>
</dbReference>
<dbReference type="CDD" id="cd18041">
    <property type="entry name" value="DEXXQc_DNA2"/>
    <property type="match status" value="1"/>
</dbReference>
<comment type="function">
    <text evidence="19">Key enzyme involved in DNA replication and DNA repair. Involved in Okazaki fragments processing by cleaving long flaps that escape FEN1: flaps that are longer than 27 nucleotides are coated by replication protein A complex (RPA), leading to recruit DNA2 which cleaves the flap until it is too short to bind RPA and becomes a substrate for FEN1. Also involved in 5'-end resection of DNA during double-strand break (DSB) repair by mediating the cleavage of 5'-ssDNA.</text>
</comment>
<keyword evidence="3 19" id="KW-0004">4Fe-4S</keyword>
<dbReference type="InterPro" id="IPR041677">
    <property type="entry name" value="DNA2/NAM7_AAA_11"/>
</dbReference>
<feature type="compositionally biased region" description="Polar residues" evidence="20">
    <location>
        <begin position="373"/>
        <end position="382"/>
    </location>
</feature>
<feature type="domain" description="DNA2/NAM7 helicase helicase" evidence="22">
    <location>
        <begin position="1047"/>
        <end position="1145"/>
    </location>
</feature>
<dbReference type="GO" id="GO:0004386">
    <property type="term" value="F:helicase activity"/>
    <property type="evidence" value="ECO:0007669"/>
    <property type="project" value="UniProtKB-KW"/>
</dbReference>
<dbReference type="CDD" id="cd18808">
    <property type="entry name" value="SF1_C_Upf1"/>
    <property type="match status" value="1"/>
</dbReference>
<dbReference type="SUPFAM" id="SSF52540">
    <property type="entry name" value="P-loop containing nucleoside triphosphate hydrolases"/>
    <property type="match status" value="1"/>
</dbReference>
<organism evidence="24 25">
    <name type="scientific">Kluyveromyces marxianus</name>
    <name type="common">Yeast</name>
    <name type="synonym">Candida kefyr</name>
    <dbReference type="NCBI Taxonomy" id="4911"/>
    <lineage>
        <taxon>Eukaryota</taxon>
        <taxon>Fungi</taxon>
        <taxon>Dikarya</taxon>
        <taxon>Ascomycota</taxon>
        <taxon>Saccharomycotina</taxon>
        <taxon>Saccharomycetes</taxon>
        <taxon>Saccharomycetales</taxon>
        <taxon>Saccharomycetaceae</taxon>
        <taxon>Kluyveromyces</taxon>
    </lineage>
</organism>
<dbReference type="InterPro" id="IPR026851">
    <property type="entry name" value="Dna2/JHS1_DEXXQ-box"/>
</dbReference>
<keyword evidence="5 19" id="KW-0540">Nuclease</keyword>
<evidence type="ECO:0000256" key="3">
    <source>
        <dbReference type="ARBA" id="ARBA00022485"/>
    </source>
</evidence>
<evidence type="ECO:0000259" key="22">
    <source>
        <dbReference type="Pfam" id="PF13086"/>
    </source>
</evidence>
<dbReference type="PANTHER" id="PTHR10887:SF433">
    <property type="entry name" value="DNA REPLICATION ATP-DEPENDENT HELICASE_NUCLEASE DNA2"/>
    <property type="match status" value="1"/>
</dbReference>
<evidence type="ECO:0000256" key="12">
    <source>
        <dbReference type="ARBA" id="ARBA00023004"/>
    </source>
</evidence>
<evidence type="ECO:0000256" key="19">
    <source>
        <dbReference type="RuleBase" id="RU367041"/>
    </source>
</evidence>
<dbReference type="InterPro" id="IPR027417">
    <property type="entry name" value="P-loop_NTPase"/>
</dbReference>
<name>A0ABX6EQH5_KLUMA</name>
<dbReference type="EMBL" id="CP015054">
    <property type="protein sequence ID" value="QGN13891.1"/>
    <property type="molecule type" value="Genomic_DNA"/>
</dbReference>
<keyword evidence="7 19" id="KW-0547">Nucleotide-binding</keyword>
<evidence type="ECO:0000256" key="1">
    <source>
        <dbReference type="ARBA" id="ARBA00001966"/>
    </source>
</evidence>
<dbReference type="InterPro" id="IPR045055">
    <property type="entry name" value="DNA2/NAM7-like"/>
</dbReference>
<comment type="cofactor">
    <cofactor evidence="1">
        <name>[4Fe-4S] cluster</name>
        <dbReference type="ChEBI" id="CHEBI:49883"/>
    </cofactor>
</comment>
<evidence type="ECO:0000256" key="10">
    <source>
        <dbReference type="ARBA" id="ARBA00022806"/>
    </source>
</evidence>
<proteinExistence type="inferred from homology"/>
<comment type="subcellular location">
    <subcellularLocation>
        <location evidence="19">Nucleus</location>
    </subcellularLocation>
    <subcellularLocation>
        <location evidence="19">Chromosome</location>
    </subcellularLocation>
</comment>
<dbReference type="InterPro" id="IPR011604">
    <property type="entry name" value="PDDEXK-like_dom_sf"/>
</dbReference>
<gene>
    <name evidence="24" type="primary">DNA2</name>
    <name evidence="24" type="ORF">FIM1_538</name>
</gene>
<keyword evidence="13 19" id="KW-0411">Iron-sulfur</keyword>
<evidence type="ECO:0000256" key="20">
    <source>
        <dbReference type="SAM" id="MobiDB-lite"/>
    </source>
</evidence>
<comment type="catalytic activity">
    <reaction evidence="18 19">
        <text>ATP + H2O = ADP + phosphate + H(+)</text>
        <dbReference type="Rhea" id="RHEA:13065"/>
        <dbReference type="ChEBI" id="CHEBI:15377"/>
        <dbReference type="ChEBI" id="CHEBI:15378"/>
        <dbReference type="ChEBI" id="CHEBI:30616"/>
        <dbReference type="ChEBI" id="CHEBI:43474"/>
        <dbReference type="ChEBI" id="CHEBI:456216"/>
        <dbReference type="EC" id="3.6.4.12"/>
    </reaction>
</comment>
<keyword evidence="25" id="KW-1185">Reference proteome</keyword>
<sequence>MVSTPKKKRTASIAISPLKVSSVNDIPLKTRAKKKSNKTYQFAPLNNLSSGEPVLKSIPISKVRNADPALKAKGLSGKTRVQPQSKVKENNVLGSCKVHPDRSPETRYSDGPSEEVIWRYSPRRLDEQIANHYDLADESDNDDSMNGADIRGQSSTPLINDKFKDLIGCDDINEEIPIGTHGRVAQGSPIKKAQREVTPIRDINEILNDLEGPKTLPPSSPVGRENSVSDEASSKPSQVPILNNTSIKEANKNSFSIDQPGMRKSKSPVCINIDSDESDKAECKEVDEEEDDDSLIDILTQRFTKPSFKDMDDQSSQSQEDSLLELLEEEMEISHNNVTTNAQKQSQLQTRKRLERVEVVLEPQEESGEESVNPKSDQNVSPLEQEDEITRYAKLAEFPYPQKGFQRLCIYDIKELKTPLQIILTCINQHKEKINIILREPWVRYKYEKGMIIHLIAGENFPNKRLLSNDKDPKTGLENDNLLIVYPDVLLSATMIGTAMDCERRAVLSARLNEPGEYSMAATLGNIIHSLIQELLRLKLLQPNQFISKGLALEVLDKIIKPFTTEVNMCNESVDSAVKTITDEHLPFIIEFVNTNVTKENARSWVQVIGSKNKRKLSVSDIIDIEENIWSAKYGLKGYIDVTVETNVDNDGKRLLAPIEIKTGKWKSNAHEAQGLIYTLLLQDRYDIPVNAHMMLYTKLKEFSLQPKVLNSLKHLLNLRNKLAKYLQVMNQEMSDWGGTEHELPEMIQSSKCDQCFSKNSCMVLNKLSDKEQMPGLLKHEYSDLTRHLEGKLQLYRSFYRKYDRLLMMEETSVVSLVKDTFLMSGEERELQTGYCVSELRLSNVQNLGQRYLYTFTRDKQKRSSKSRISKDDNPSMESLSMLSSNIHQNDYVMISDNITGQLAVGTGHVVEIAEDFIVVSCGRNILANNIHGDSFNRDTRQVVRSVLMNQSIQLQENTKLTSQRYRIDKNESATGLALARYNLLNLFLPEVLLESGSSLPASGEKSFLPAKQSLGGYSRGRNLIVELNEPQWVKNVTKLPTISGDFNAQQQKAIERSLTCRDYNLILGMPGTGKTSVICELVSILVGQGKSVLVTSYTNSAVDNIMMKLIKRVARSKMVRLGSKSKVHELIKPYCISELYNGENENMSGIIDGAQVVGVTCLGINDPWLQLRTGDFHYVILDEASQVSLPVAIGPLRFGYKFILVGDHYQLPPLVKNKFAQENGLQESLFERLCRTHPQSVVELQEQYRMNQEIMSLSNILIYEGKLRCGTNSVRDQRLEFPDDAVMCKMANETTLLHKLIDPNRPVVIFDHDAGWDENYGPEQCQEQNDHGQICNVGEARIVDQIVRKLLEYGIQDRQIGVMSMYKAQMSLLRTTFEDTNIEVLTADQFQGRDKDCIVVSMVRSNPDQSSGVLLRDIRRMNVAMSRAKKKLIAVCSWQCVSAIHSLKPFINHVVRNNWVLSRRDQENRASNPVVKN</sequence>
<evidence type="ECO:0000256" key="15">
    <source>
        <dbReference type="ARBA" id="ARBA00023204"/>
    </source>
</evidence>
<evidence type="ECO:0000256" key="13">
    <source>
        <dbReference type="ARBA" id="ARBA00023014"/>
    </source>
</evidence>
<dbReference type="Gene3D" id="3.40.50.300">
    <property type="entry name" value="P-loop containing nucleotide triphosphate hydrolases"/>
    <property type="match status" value="2"/>
</dbReference>
<evidence type="ECO:0000256" key="9">
    <source>
        <dbReference type="ARBA" id="ARBA00022801"/>
    </source>
</evidence>
<feature type="domain" description="DNA replication factor Dna2 N-terminal" evidence="21">
    <location>
        <begin position="428"/>
        <end position="645"/>
    </location>
</feature>
<evidence type="ECO:0000256" key="4">
    <source>
        <dbReference type="ARBA" id="ARBA00022705"/>
    </source>
</evidence>
<evidence type="ECO:0000256" key="8">
    <source>
        <dbReference type="ARBA" id="ARBA00022763"/>
    </source>
</evidence>
<keyword evidence="15 19" id="KW-0234">DNA repair</keyword>
<feature type="region of interest" description="Disordered" evidence="20">
    <location>
        <begin position="208"/>
        <end position="292"/>
    </location>
</feature>
<comment type="similarity">
    <text evidence="2 19">Belongs to the DNA2/NAM7 helicase family.</text>
</comment>
<reference evidence="24 25" key="2">
    <citation type="submission" date="2019-11" db="EMBL/GenBank/DDBJ databases">
        <authorList>
            <person name="Lu H."/>
        </authorList>
    </citation>
    <scope>NUCLEOTIDE SEQUENCE [LARGE SCALE GENOMIC DNA]</scope>
    <source>
        <strain evidence="24 25">FIM1</strain>
    </source>
</reference>
<dbReference type="Gene3D" id="3.90.320.10">
    <property type="match status" value="1"/>
</dbReference>
<evidence type="ECO:0000259" key="21">
    <source>
        <dbReference type="Pfam" id="PF08696"/>
    </source>
</evidence>
<evidence type="ECO:0000313" key="25">
    <source>
        <dbReference type="Proteomes" id="UP000422736"/>
    </source>
</evidence>
<protein>
    <recommendedName>
        <fullName evidence="19">DNA replication ATP-dependent helicase/nuclease</fullName>
        <ecNumber evidence="19">3.1.-.-</ecNumber>
        <ecNumber evidence="19">3.6.4.12</ecNumber>
    </recommendedName>
</protein>
<evidence type="ECO:0000256" key="6">
    <source>
        <dbReference type="ARBA" id="ARBA00022723"/>
    </source>
</evidence>
<dbReference type="EC" id="3.1.-.-" evidence="19"/>
<dbReference type="InterPro" id="IPR047187">
    <property type="entry name" value="SF1_C_Upf1"/>
</dbReference>
<dbReference type="Pfam" id="PF13086">
    <property type="entry name" value="AAA_11"/>
    <property type="match status" value="1"/>
</dbReference>
<dbReference type="PANTHER" id="PTHR10887">
    <property type="entry name" value="DNA2/NAM7 HELICASE FAMILY"/>
    <property type="match status" value="1"/>
</dbReference>
<dbReference type="Pfam" id="PF08696">
    <property type="entry name" value="Dna2"/>
    <property type="match status" value="1"/>
</dbReference>
<evidence type="ECO:0000256" key="11">
    <source>
        <dbReference type="ARBA" id="ARBA00022840"/>
    </source>
</evidence>
<feature type="compositionally biased region" description="Polar residues" evidence="20">
    <location>
        <begin position="229"/>
        <end position="257"/>
    </location>
</feature>
<reference evidence="24 25" key="1">
    <citation type="submission" date="2016-03" db="EMBL/GenBank/DDBJ databases">
        <title>How can Kluyveromyces marxianus grow so fast - potential evolutionary course in Saccharomyces Complex revealed by comparative genomics.</title>
        <authorList>
            <person name="Mo W."/>
            <person name="Lu W."/>
            <person name="Yang X."/>
            <person name="Qi J."/>
            <person name="Lv H."/>
        </authorList>
    </citation>
    <scope>NUCLEOTIDE SEQUENCE [LARGE SCALE GENOMIC DNA]</scope>
    <source>
        <strain evidence="24 25">FIM1</strain>
    </source>
</reference>
<dbReference type="Pfam" id="PF13087">
    <property type="entry name" value="AAA_12"/>
    <property type="match status" value="1"/>
</dbReference>
<evidence type="ECO:0000256" key="7">
    <source>
        <dbReference type="ARBA" id="ARBA00022741"/>
    </source>
</evidence>
<keyword evidence="10 19" id="KW-0347">Helicase</keyword>
<evidence type="ECO:0000313" key="24">
    <source>
        <dbReference type="EMBL" id="QGN13891.1"/>
    </source>
</evidence>
<keyword evidence="19" id="KW-0158">Chromosome</keyword>
<keyword evidence="4 19" id="KW-0235">DNA replication</keyword>
<dbReference type="InterPro" id="IPR014808">
    <property type="entry name" value="DNA_replication_fac_Dna2_N"/>
</dbReference>
<keyword evidence="16 19" id="KW-0539">Nucleus</keyword>
<evidence type="ECO:0000256" key="17">
    <source>
        <dbReference type="ARBA" id="ARBA00023268"/>
    </source>
</evidence>
<keyword evidence="14 19" id="KW-0238">DNA-binding</keyword>
<keyword evidence="12 19" id="KW-0408">Iron</keyword>
<dbReference type="EC" id="3.6.4.12" evidence="19"/>
<evidence type="ECO:0000256" key="14">
    <source>
        <dbReference type="ARBA" id="ARBA00023125"/>
    </source>
</evidence>